<dbReference type="AlphaFoldDB" id="A0AAE3FZS2"/>
<evidence type="ECO:0000313" key="2">
    <source>
        <dbReference type="Proteomes" id="UP001203207"/>
    </source>
</evidence>
<keyword evidence="1" id="KW-0614">Plasmid</keyword>
<reference evidence="1" key="2">
    <citation type="submission" date="2022-02" db="EMBL/GenBank/DDBJ databases">
        <authorList>
            <person name="Elcheninov A.G."/>
            <person name="Sorokin D.Y."/>
            <person name="Kublanov I.V."/>
        </authorList>
    </citation>
    <scope>NUCLEOTIDE SEQUENCE</scope>
    <source>
        <strain evidence="1">AArc-St2</strain>
        <plasmid evidence="1">pAArc-St2</plasmid>
    </source>
</reference>
<reference evidence="1" key="1">
    <citation type="journal article" date="2022" name="Syst. Appl. Microbiol.">
        <title>Natronocalculus amylovorans gen. nov., sp. nov., and Natranaeroarchaeum aerophilus sp. nov., dominant culturable amylolytic natronoarchaea from hypersaline soda lakes in southwestern Siberia.</title>
        <authorList>
            <person name="Sorokin D.Y."/>
            <person name="Elcheninov A.G."/>
            <person name="Khizhniak T.V."/>
            <person name="Koenen M."/>
            <person name="Bale N.J."/>
            <person name="Damste J.S.S."/>
            <person name="Kublanov I.V."/>
        </authorList>
    </citation>
    <scope>NUCLEOTIDE SEQUENCE</scope>
    <source>
        <strain evidence="1">AArc-St2</strain>
    </source>
</reference>
<keyword evidence="2" id="KW-1185">Reference proteome</keyword>
<geneLocation type="plasmid" evidence="1">
    <name>pAArc-St2</name>
</geneLocation>
<sequence length="68" mass="7352">MVDETDVSLTTNGNGAQAYFNTNLLGDTACPLDPGDRCRAIAVQYGILLVPETDERSFTIEVVTTDDQ</sequence>
<protein>
    <submittedName>
        <fullName evidence="1">Uncharacterized protein</fullName>
    </submittedName>
</protein>
<accession>A0AAE3FZS2</accession>
<dbReference type="Proteomes" id="UP001203207">
    <property type="component" value="Unassembled WGS sequence"/>
</dbReference>
<gene>
    <name evidence="1" type="ORF">AArcSt2_15435</name>
</gene>
<dbReference type="EMBL" id="JAKRVX010000010">
    <property type="protein sequence ID" value="MCL9818334.1"/>
    <property type="molecule type" value="Genomic_DNA"/>
</dbReference>
<name>A0AAE3FZS2_9EURY</name>
<dbReference type="RefSeq" id="WP_250586030.1">
    <property type="nucleotide sequence ID" value="NZ_JAKRVX010000010.1"/>
</dbReference>
<evidence type="ECO:0000313" key="1">
    <source>
        <dbReference type="EMBL" id="MCL9818334.1"/>
    </source>
</evidence>
<organism evidence="1 2">
    <name type="scientific">Natronocalculus amylovorans</name>
    <dbReference type="NCBI Taxonomy" id="2917812"/>
    <lineage>
        <taxon>Archaea</taxon>
        <taxon>Methanobacteriati</taxon>
        <taxon>Methanobacteriota</taxon>
        <taxon>Stenosarchaea group</taxon>
        <taxon>Halobacteria</taxon>
        <taxon>Halobacteriales</taxon>
        <taxon>Haloferacaceae</taxon>
        <taxon>Natronocalculus</taxon>
    </lineage>
</organism>
<comment type="caution">
    <text evidence="1">The sequence shown here is derived from an EMBL/GenBank/DDBJ whole genome shotgun (WGS) entry which is preliminary data.</text>
</comment>
<proteinExistence type="predicted"/>